<dbReference type="EMBL" id="JARBDR010000640">
    <property type="protein sequence ID" value="KAJ8309833.1"/>
    <property type="molecule type" value="Genomic_DNA"/>
</dbReference>
<feature type="domain" description="Timeless C-terminal" evidence="3">
    <location>
        <begin position="320"/>
        <end position="421"/>
    </location>
</feature>
<dbReference type="InterPro" id="IPR044998">
    <property type="entry name" value="Timeless"/>
</dbReference>
<comment type="similarity">
    <text evidence="1">Belongs to the timeless family.</text>
</comment>
<evidence type="ECO:0000256" key="1">
    <source>
        <dbReference type="ARBA" id="ARBA00008174"/>
    </source>
</evidence>
<keyword evidence="5" id="KW-1185">Reference proteome</keyword>
<reference evidence="4 5" key="1">
    <citation type="submission" date="2022-12" db="EMBL/GenBank/DDBJ databases">
        <title>Chromosome-level genome of Tegillarca granosa.</title>
        <authorList>
            <person name="Kim J."/>
        </authorList>
    </citation>
    <scope>NUCLEOTIDE SEQUENCE [LARGE SCALE GENOMIC DNA]</scope>
    <source>
        <strain evidence="4">Teg-2019</strain>
        <tissue evidence="4">Adductor muscle</tissue>
    </source>
</reference>
<evidence type="ECO:0000313" key="5">
    <source>
        <dbReference type="Proteomes" id="UP001217089"/>
    </source>
</evidence>
<protein>
    <recommendedName>
        <fullName evidence="3">Timeless C-terminal domain-containing protein</fullName>
    </recommendedName>
</protein>
<accession>A0ABQ9EXD3</accession>
<organism evidence="4 5">
    <name type="scientific">Tegillarca granosa</name>
    <name type="common">Malaysian cockle</name>
    <name type="synonym">Anadara granosa</name>
    <dbReference type="NCBI Taxonomy" id="220873"/>
    <lineage>
        <taxon>Eukaryota</taxon>
        <taxon>Metazoa</taxon>
        <taxon>Spiralia</taxon>
        <taxon>Lophotrochozoa</taxon>
        <taxon>Mollusca</taxon>
        <taxon>Bivalvia</taxon>
        <taxon>Autobranchia</taxon>
        <taxon>Pteriomorphia</taxon>
        <taxon>Arcoida</taxon>
        <taxon>Arcoidea</taxon>
        <taxon>Arcidae</taxon>
        <taxon>Tegillarca</taxon>
    </lineage>
</organism>
<comment type="caution">
    <text evidence="4">The sequence shown here is derived from an EMBL/GenBank/DDBJ whole genome shotgun (WGS) entry which is preliminary data.</text>
</comment>
<dbReference type="Pfam" id="PF05029">
    <property type="entry name" value="TIMELESS_C"/>
    <property type="match status" value="1"/>
</dbReference>
<proteinExistence type="inferred from homology"/>
<gene>
    <name evidence="4" type="ORF">KUTeg_011698</name>
</gene>
<dbReference type="Proteomes" id="UP001217089">
    <property type="component" value="Unassembled WGS sequence"/>
</dbReference>
<dbReference type="PANTHER" id="PTHR22940">
    <property type="entry name" value="TIMEOUT/TIMELESS-2"/>
    <property type="match status" value="1"/>
</dbReference>
<name>A0ABQ9EXD3_TEGGR</name>
<sequence>MTVCALKEVFKTLAYHREDPKLKIDDKQHLEKLEADLAKLTDMHQLFVLLIRYSSENASYLKDIILINHLFLVLLEKWKDTGYLKSDYKMFDLIQNFATTTVMKKFSSVLSNFVENGHTVNNCIFTMMHHVAGDCGQSEVLLQSSLLKTFLEIWDNKFYVTQETNDLMEYVMQQFVSKAENDPMSCALQMFGESSNETPYSSGDREAISSDGDSEKGSEDDRTENYIENDEEDILVMLFSELQDDPDPIGKIVERFDELGIYKSKSQIMEQLSKLDWIDDEQDKSAASGKDKMGVQKKEEKSLQCKLTDMHKDEIVPYCVQKLKETGKSKCLHWLQEILCEVAYVKLDSGIISKKEIEQPVPKFYTLQQKSVPLVLFSDQQEELLKDPYFFTLIQYLGFHTPEDVGMLFPRIPHFWSPDMLLDKAKQLGPIEKDKIKFDVSAIKDGQEFQEFAKPYNSNVYRKADDFQSLKNINDNGIDLSRVPGAMWIDAIQVYNNQRNSIMDVESDGCCDKT</sequence>
<feature type="compositionally biased region" description="Basic and acidic residues" evidence="2">
    <location>
        <begin position="203"/>
        <end position="225"/>
    </location>
</feature>
<evidence type="ECO:0000256" key="2">
    <source>
        <dbReference type="SAM" id="MobiDB-lite"/>
    </source>
</evidence>
<dbReference type="InterPro" id="IPR007725">
    <property type="entry name" value="TIMELESS_C"/>
</dbReference>
<evidence type="ECO:0000313" key="4">
    <source>
        <dbReference type="EMBL" id="KAJ8309833.1"/>
    </source>
</evidence>
<evidence type="ECO:0000259" key="3">
    <source>
        <dbReference type="Pfam" id="PF05029"/>
    </source>
</evidence>
<feature type="region of interest" description="Disordered" evidence="2">
    <location>
        <begin position="193"/>
        <end position="225"/>
    </location>
</feature>
<dbReference type="PANTHER" id="PTHR22940:SF5">
    <property type="entry name" value="PROTEIN TIMELESS"/>
    <property type="match status" value="1"/>
</dbReference>